<feature type="transmembrane region" description="Helical" evidence="8">
    <location>
        <begin position="83"/>
        <end position="101"/>
    </location>
</feature>
<dbReference type="Pfam" id="PF12832">
    <property type="entry name" value="MFS_1_like"/>
    <property type="match status" value="1"/>
</dbReference>
<dbReference type="PANTHER" id="PTHR23522">
    <property type="entry name" value="BLL5896 PROTEIN"/>
    <property type="match status" value="1"/>
</dbReference>
<dbReference type="SUPFAM" id="SSF103473">
    <property type="entry name" value="MFS general substrate transporter"/>
    <property type="match status" value="1"/>
</dbReference>
<dbReference type="InterPro" id="IPR024989">
    <property type="entry name" value="MFS_assoc_dom"/>
</dbReference>
<organism evidence="10">
    <name type="scientific">metagenome</name>
    <dbReference type="NCBI Taxonomy" id="256318"/>
    <lineage>
        <taxon>unclassified sequences</taxon>
        <taxon>metagenomes</taxon>
    </lineage>
</organism>
<proteinExistence type="predicted"/>
<feature type="transmembrane region" description="Helical" evidence="8">
    <location>
        <begin position="339"/>
        <end position="360"/>
    </location>
</feature>
<feature type="transmembrane region" description="Helical" evidence="8">
    <location>
        <begin position="212"/>
        <end position="234"/>
    </location>
</feature>
<dbReference type="GO" id="GO:0005886">
    <property type="term" value="C:plasma membrane"/>
    <property type="evidence" value="ECO:0007669"/>
    <property type="project" value="UniProtKB-SubCell"/>
</dbReference>
<feature type="transmembrane region" description="Helical" evidence="8">
    <location>
        <begin position="273"/>
        <end position="292"/>
    </location>
</feature>
<dbReference type="InterPro" id="IPR036259">
    <property type="entry name" value="MFS_trans_sf"/>
</dbReference>
<feature type="transmembrane region" description="Helical" evidence="8">
    <location>
        <begin position="21"/>
        <end position="40"/>
    </location>
</feature>
<keyword evidence="2" id="KW-0813">Transport</keyword>
<feature type="transmembrane region" description="Helical" evidence="8">
    <location>
        <begin position="171"/>
        <end position="191"/>
    </location>
</feature>
<keyword evidence="5 8" id="KW-0812">Transmembrane</keyword>
<dbReference type="EMBL" id="UIDG01000053">
    <property type="protein sequence ID" value="SUS04774.1"/>
    <property type="molecule type" value="Genomic_DNA"/>
</dbReference>
<dbReference type="PANTHER" id="PTHR23522:SF10">
    <property type="entry name" value="3-PHENYLPROPIONIC ACID TRANSPORTER-RELATED"/>
    <property type="match status" value="1"/>
</dbReference>
<keyword evidence="4" id="KW-0997">Cell inner membrane</keyword>
<dbReference type="NCBIfam" id="NF037955">
    <property type="entry name" value="mfs"/>
    <property type="match status" value="1"/>
</dbReference>
<evidence type="ECO:0000256" key="2">
    <source>
        <dbReference type="ARBA" id="ARBA00022448"/>
    </source>
</evidence>
<keyword evidence="3" id="KW-1003">Cell membrane</keyword>
<gene>
    <name evidence="10" type="ORF">DF3PB_1460005</name>
</gene>
<feature type="transmembrane region" description="Helical" evidence="8">
    <location>
        <begin position="145"/>
        <end position="165"/>
    </location>
</feature>
<sequence length="395" mass="41628">MVAPDERIGPAQTGALRLRLSLFYAGFFAFLGVQQPFWPVWLASHGLGATEIGVILALSIGIKMFSAPLAAHGADRSGQRRRSILVLVAGSLATFCLFAFTNGFWPILLISVLFYALWPPVMSLTESLTIMAVQRASLDYGRTRLWGSTSFIVVALLSGQVLVWLPPSAILWLSLACVAATAAACFFLPDIRTERSPLHRGLPIVQALRIRALSLSLAACGLIQGSHAVYYAFGTLHWQAKGYSENVIGVLWAEGVLAEIVLFAYGGRVTRHLGSVGLITLAGIAAVVRWLGTGLTDSLAAVVVLQALHAFSFGAAHLGAMACIGETVPASLSATAQSLYSGLVWGAGLGLMLLASGWLYHGLGGSAYLAMAAVALAGTFVALRLSALTPRAPQP</sequence>
<dbReference type="AlphaFoldDB" id="A0A380TAA0"/>
<feature type="transmembrane region" description="Helical" evidence="8">
    <location>
        <begin position="107"/>
        <end position="133"/>
    </location>
</feature>
<evidence type="ECO:0000256" key="5">
    <source>
        <dbReference type="ARBA" id="ARBA00022692"/>
    </source>
</evidence>
<evidence type="ECO:0000256" key="4">
    <source>
        <dbReference type="ARBA" id="ARBA00022519"/>
    </source>
</evidence>
<feature type="transmembrane region" description="Helical" evidence="8">
    <location>
        <begin position="246"/>
        <end position="266"/>
    </location>
</feature>
<evidence type="ECO:0000259" key="9">
    <source>
        <dbReference type="Pfam" id="PF12832"/>
    </source>
</evidence>
<name>A0A380TAA0_9ZZZZ</name>
<feature type="transmembrane region" description="Helical" evidence="8">
    <location>
        <begin position="366"/>
        <end position="385"/>
    </location>
</feature>
<feature type="transmembrane region" description="Helical" evidence="8">
    <location>
        <begin position="52"/>
        <end position="71"/>
    </location>
</feature>
<evidence type="ECO:0000256" key="7">
    <source>
        <dbReference type="ARBA" id="ARBA00023136"/>
    </source>
</evidence>
<dbReference type="InterPro" id="IPR026032">
    <property type="entry name" value="HcaT-like"/>
</dbReference>
<dbReference type="PIRSF" id="PIRSF004925">
    <property type="entry name" value="HcaT"/>
    <property type="match status" value="1"/>
</dbReference>
<dbReference type="GO" id="GO:0030395">
    <property type="term" value="F:lactose binding"/>
    <property type="evidence" value="ECO:0007669"/>
    <property type="project" value="TreeGrafter"/>
</dbReference>
<dbReference type="Gene3D" id="1.20.1250.20">
    <property type="entry name" value="MFS general substrate transporter like domains"/>
    <property type="match status" value="2"/>
</dbReference>
<accession>A0A380TAA0</accession>
<evidence type="ECO:0000256" key="1">
    <source>
        <dbReference type="ARBA" id="ARBA00004429"/>
    </source>
</evidence>
<keyword evidence="6 8" id="KW-1133">Transmembrane helix</keyword>
<reference evidence="10" key="1">
    <citation type="submission" date="2018-07" db="EMBL/GenBank/DDBJ databases">
        <authorList>
            <person name="Quirk P.G."/>
            <person name="Krulwich T.A."/>
        </authorList>
    </citation>
    <scope>NUCLEOTIDE SEQUENCE</scope>
</reference>
<evidence type="ECO:0000256" key="6">
    <source>
        <dbReference type="ARBA" id="ARBA00022989"/>
    </source>
</evidence>
<feature type="domain" description="Major facilitator superfamily associated" evidence="9">
    <location>
        <begin position="18"/>
        <end position="362"/>
    </location>
</feature>
<dbReference type="GO" id="GO:0015528">
    <property type="term" value="F:lactose:proton symporter activity"/>
    <property type="evidence" value="ECO:0007669"/>
    <property type="project" value="TreeGrafter"/>
</dbReference>
<keyword evidence="7 8" id="KW-0472">Membrane</keyword>
<evidence type="ECO:0000256" key="3">
    <source>
        <dbReference type="ARBA" id="ARBA00022475"/>
    </source>
</evidence>
<evidence type="ECO:0000256" key="8">
    <source>
        <dbReference type="SAM" id="Phobius"/>
    </source>
</evidence>
<evidence type="ECO:0000313" key="10">
    <source>
        <dbReference type="EMBL" id="SUS04774.1"/>
    </source>
</evidence>
<protein>
    <submittedName>
        <fullName evidence="10">Putative Permease of the major facilitator superfamily</fullName>
    </submittedName>
</protein>
<comment type="subcellular location">
    <subcellularLocation>
        <location evidence="1">Cell inner membrane</location>
        <topology evidence="1">Multi-pass membrane protein</topology>
    </subcellularLocation>
</comment>